<dbReference type="EMBL" id="JBBJCI010000202">
    <property type="protein sequence ID" value="KAK7241395.1"/>
    <property type="molecule type" value="Genomic_DNA"/>
</dbReference>
<keyword evidence="4" id="KW-1185">Reference proteome</keyword>
<gene>
    <name evidence="3" type="ORF">SO694_00059157</name>
</gene>
<dbReference type="InterPro" id="IPR036812">
    <property type="entry name" value="NAD(P)_OxRdtase_dom_sf"/>
</dbReference>
<sequence>MDPDPVALARQPANYMSAVARRNIDAPSAAVIAEETAASEKQLEEHRKRRITTTHFDWQLDLGPCEGLRRDLARVAGMIFRTLWHLVTFTLYMEGMFILLRLIERVRRRREKSGAAAAPPMRGVDGPHLDAWFGPRVDRTLAPPLRTLAPPLPGGMKNAMAYKALGPFEVSVASLGGANWTRELLGYSHQSVEERELLVFEMLDVAYARGVNLFDLSECYPAKDNDGRAETLFGRWLREREIARGSVVISTKVVGPGGDKVLPHRYDALGTPPGDRPSFAQPSKQQILDACEASLKRLGVDRIDLFEIHWPARYVPKFGESGARFNPDLAVACPSFDEQLDAIEALLEAGKIAAWGVSNETTFGLTTFLERAKARNMPGPASIQNDYSLCDRRFETELAEACHHGDVGLLVFGAMCGGTLSGKYNRGRMPRDEARHREMPGYQARYTCAATLRAAEEYEDLAAAHGLSPAHLALAWCYSRSFVASTILGARHVAQLEDQLDALAAAAKVTPALARDVDRVHHCCPNPNYSDTHGQYYAT</sequence>
<dbReference type="PANTHER" id="PTHR43364">
    <property type="entry name" value="NADH-SPECIFIC METHYLGLYOXAL REDUCTASE-RELATED"/>
    <property type="match status" value="1"/>
</dbReference>
<dbReference type="SUPFAM" id="SSF51430">
    <property type="entry name" value="NAD(P)-linked oxidoreductase"/>
    <property type="match status" value="1"/>
</dbReference>
<comment type="caution">
    <text evidence="3">The sequence shown here is derived from an EMBL/GenBank/DDBJ whole genome shotgun (WGS) entry which is preliminary data.</text>
</comment>
<evidence type="ECO:0000259" key="2">
    <source>
        <dbReference type="Pfam" id="PF00248"/>
    </source>
</evidence>
<organism evidence="3 4">
    <name type="scientific">Aureococcus anophagefferens</name>
    <name type="common">Harmful bloom alga</name>
    <dbReference type="NCBI Taxonomy" id="44056"/>
    <lineage>
        <taxon>Eukaryota</taxon>
        <taxon>Sar</taxon>
        <taxon>Stramenopiles</taxon>
        <taxon>Ochrophyta</taxon>
        <taxon>Pelagophyceae</taxon>
        <taxon>Pelagomonadales</taxon>
        <taxon>Pelagomonadaceae</taxon>
        <taxon>Aureococcus</taxon>
    </lineage>
</organism>
<name>A0ABR1FYP7_AURAN</name>
<proteinExistence type="predicted"/>
<dbReference type="InterPro" id="IPR050523">
    <property type="entry name" value="AKR_Detox_Biosynth"/>
</dbReference>
<keyword evidence="1" id="KW-0560">Oxidoreductase</keyword>
<dbReference type="Gene3D" id="3.20.20.100">
    <property type="entry name" value="NADP-dependent oxidoreductase domain"/>
    <property type="match status" value="1"/>
</dbReference>
<dbReference type="InterPro" id="IPR023210">
    <property type="entry name" value="NADP_OxRdtase_dom"/>
</dbReference>
<protein>
    <submittedName>
        <fullName evidence="3">Aldo-keto reductase</fullName>
    </submittedName>
</protein>
<dbReference type="Pfam" id="PF00248">
    <property type="entry name" value="Aldo_ket_red"/>
    <property type="match status" value="1"/>
</dbReference>
<reference evidence="3 4" key="1">
    <citation type="submission" date="2024-03" db="EMBL/GenBank/DDBJ databases">
        <title>Aureococcus anophagefferens CCMP1851 and Kratosvirus quantuckense: Draft genome of a second virus-susceptible host strain in the model system.</title>
        <authorList>
            <person name="Chase E."/>
            <person name="Truchon A.R."/>
            <person name="Schepens W."/>
            <person name="Wilhelm S.W."/>
        </authorList>
    </citation>
    <scope>NUCLEOTIDE SEQUENCE [LARGE SCALE GENOMIC DNA]</scope>
    <source>
        <strain evidence="3 4">CCMP1851</strain>
    </source>
</reference>
<dbReference type="Proteomes" id="UP001363151">
    <property type="component" value="Unassembled WGS sequence"/>
</dbReference>
<evidence type="ECO:0000313" key="4">
    <source>
        <dbReference type="Proteomes" id="UP001363151"/>
    </source>
</evidence>
<feature type="domain" description="NADP-dependent oxidoreductase" evidence="2">
    <location>
        <begin position="199"/>
        <end position="504"/>
    </location>
</feature>
<dbReference type="PANTHER" id="PTHR43364:SF4">
    <property type="entry name" value="NAD(P)-LINKED OXIDOREDUCTASE SUPERFAMILY PROTEIN"/>
    <property type="match status" value="1"/>
</dbReference>
<evidence type="ECO:0000313" key="3">
    <source>
        <dbReference type="EMBL" id="KAK7241395.1"/>
    </source>
</evidence>
<accession>A0ABR1FYP7</accession>
<evidence type="ECO:0000256" key="1">
    <source>
        <dbReference type="ARBA" id="ARBA00023002"/>
    </source>
</evidence>